<reference evidence="2 3" key="1">
    <citation type="submission" date="2019-11" db="EMBL/GenBank/DDBJ databases">
        <authorList>
            <person name="Li J."/>
        </authorList>
    </citation>
    <scope>NUCLEOTIDE SEQUENCE [LARGE SCALE GENOMIC DNA]</scope>
    <source>
        <strain evidence="2 3">MF47</strain>
        <plasmid evidence="2 3">p001</plasmid>
    </source>
</reference>
<evidence type="ECO:0000313" key="3">
    <source>
        <dbReference type="Proteomes" id="UP000392064"/>
    </source>
</evidence>
<keyword evidence="3" id="KW-1185">Reference proteome</keyword>
<dbReference type="KEGG" id="aef:GEV26_00225"/>
<sequence>MRSTRQRRTRGSGKATVALNVHVDPITKTKIDRVADALGRSQGQVLDLIVDHADLTQTAPLAGTGPDAGSGRQRRTRGTGKLTVALNVHIDSSAKDRIDTVADALGRSQGQVLDLMLGRTDVDAHGRPDFWDGPLATDYQRELPMASSA</sequence>
<name>A0A5Q2MHZ5_9ACTN</name>
<organism evidence="2 3">
    <name type="scientific">Aeromicrobium yanjiei</name>
    <dbReference type="NCBI Taxonomy" id="2662028"/>
    <lineage>
        <taxon>Bacteria</taxon>
        <taxon>Bacillati</taxon>
        <taxon>Actinomycetota</taxon>
        <taxon>Actinomycetes</taxon>
        <taxon>Propionibacteriales</taxon>
        <taxon>Nocardioidaceae</taxon>
        <taxon>Aeromicrobium</taxon>
    </lineage>
</organism>
<dbReference type="RefSeq" id="WP_153651199.1">
    <property type="nucleotide sequence ID" value="NZ_CP045736.1"/>
</dbReference>
<gene>
    <name evidence="2" type="ORF">GEV26_00225</name>
</gene>
<proteinExistence type="predicted"/>
<evidence type="ECO:0000256" key="1">
    <source>
        <dbReference type="SAM" id="MobiDB-lite"/>
    </source>
</evidence>
<dbReference type="Proteomes" id="UP000392064">
    <property type="component" value="Plasmid p001"/>
</dbReference>
<dbReference type="EMBL" id="CP045736">
    <property type="protein sequence ID" value="QGG39925.1"/>
    <property type="molecule type" value="Genomic_DNA"/>
</dbReference>
<dbReference type="AlphaFoldDB" id="A0A5Q2MHZ5"/>
<evidence type="ECO:0008006" key="4">
    <source>
        <dbReference type="Google" id="ProtNLM"/>
    </source>
</evidence>
<accession>A0A5Q2MHZ5</accession>
<keyword evidence="2" id="KW-0614">Plasmid</keyword>
<evidence type="ECO:0000313" key="2">
    <source>
        <dbReference type="EMBL" id="QGG39925.1"/>
    </source>
</evidence>
<geneLocation type="plasmid" evidence="2 3">
    <name>p001</name>
</geneLocation>
<protein>
    <recommendedName>
        <fullName evidence="4">Ribbon-helix-helix protein, CopG family</fullName>
    </recommendedName>
</protein>
<feature type="region of interest" description="Disordered" evidence="1">
    <location>
        <begin position="58"/>
        <end position="80"/>
    </location>
</feature>